<dbReference type="Proteomes" id="UP001521150">
    <property type="component" value="Unassembled WGS sequence"/>
</dbReference>
<dbReference type="Pfam" id="PF02018">
    <property type="entry name" value="CBM_4_9"/>
    <property type="match status" value="1"/>
</dbReference>
<dbReference type="Gene3D" id="2.60.40.10">
    <property type="entry name" value="Immunoglobulins"/>
    <property type="match status" value="1"/>
</dbReference>
<keyword evidence="4 6" id="KW-0326">Glycosidase</keyword>
<dbReference type="InterPro" id="IPR036116">
    <property type="entry name" value="FN3_sf"/>
</dbReference>
<dbReference type="PROSITE" id="PS50853">
    <property type="entry name" value="FN3"/>
    <property type="match status" value="1"/>
</dbReference>
<dbReference type="PROSITE" id="PS51910">
    <property type="entry name" value="GH18_2"/>
    <property type="match status" value="1"/>
</dbReference>
<dbReference type="InterPro" id="IPR017853">
    <property type="entry name" value="GH"/>
</dbReference>
<organism evidence="9 10">
    <name type="scientific">Kibdelosporangium philippinense</name>
    <dbReference type="NCBI Taxonomy" id="211113"/>
    <lineage>
        <taxon>Bacteria</taxon>
        <taxon>Bacillati</taxon>
        <taxon>Actinomycetota</taxon>
        <taxon>Actinomycetes</taxon>
        <taxon>Pseudonocardiales</taxon>
        <taxon>Pseudonocardiaceae</taxon>
        <taxon>Kibdelosporangium</taxon>
    </lineage>
</organism>
<evidence type="ECO:0000256" key="6">
    <source>
        <dbReference type="RuleBase" id="RU000489"/>
    </source>
</evidence>
<evidence type="ECO:0000256" key="4">
    <source>
        <dbReference type="ARBA" id="ARBA00023295"/>
    </source>
</evidence>
<feature type="domain" description="GH18" evidence="8">
    <location>
        <begin position="237"/>
        <end position="571"/>
    </location>
</feature>
<dbReference type="Pfam" id="PF00704">
    <property type="entry name" value="Glyco_hydro_18"/>
    <property type="match status" value="1"/>
</dbReference>
<dbReference type="Gene3D" id="3.20.20.80">
    <property type="entry name" value="Glycosidases"/>
    <property type="match status" value="1"/>
</dbReference>
<evidence type="ECO:0000256" key="1">
    <source>
        <dbReference type="ARBA" id="ARBA00009121"/>
    </source>
</evidence>
<dbReference type="SUPFAM" id="SSF49265">
    <property type="entry name" value="Fibronectin type III"/>
    <property type="match status" value="1"/>
</dbReference>
<dbReference type="SMART" id="SM00060">
    <property type="entry name" value="FN3"/>
    <property type="match status" value="1"/>
</dbReference>
<name>A0ABS8ZG97_9PSEU</name>
<dbReference type="InterPro" id="IPR003305">
    <property type="entry name" value="CenC_carb-bd"/>
</dbReference>
<feature type="domain" description="Fibronectin type-III" evidence="7">
    <location>
        <begin position="147"/>
        <end position="229"/>
    </location>
</feature>
<keyword evidence="3 6" id="KW-0378">Hydrolase</keyword>
<evidence type="ECO:0000259" key="8">
    <source>
        <dbReference type="PROSITE" id="PS51910"/>
    </source>
</evidence>
<comment type="similarity">
    <text evidence="1">Belongs to the glycosyl hydrolase 18 family. Chitinase class II subfamily.</text>
</comment>
<dbReference type="PANTHER" id="PTHR45708">
    <property type="entry name" value="ENDOCHITINASE"/>
    <property type="match status" value="1"/>
</dbReference>
<comment type="caution">
    <text evidence="9">The sequence shown here is derived from an EMBL/GenBank/DDBJ whole genome shotgun (WGS) entry which is preliminary data.</text>
</comment>
<dbReference type="Pfam" id="PF00041">
    <property type="entry name" value="fn3"/>
    <property type="match status" value="1"/>
</dbReference>
<evidence type="ECO:0000256" key="3">
    <source>
        <dbReference type="ARBA" id="ARBA00022801"/>
    </source>
</evidence>
<dbReference type="RefSeq" id="WP_233728888.1">
    <property type="nucleotide sequence ID" value="NZ_JBHMDJ010000277.1"/>
</dbReference>
<dbReference type="PANTHER" id="PTHR45708:SF49">
    <property type="entry name" value="ENDOCHITINASE"/>
    <property type="match status" value="1"/>
</dbReference>
<reference evidence="9 10" key="1">
    <citation type="submission" date="2021-12" db="EMBL/GenBank/DDBJ databases">
        <title>Genome sequence of Kibdelosporangium philippinense ATCC 49844.</title>
        <authorList>
            <person name="Fedorov E.A."/>
            <person name="Omeragic M."/>
            <person name="Shalygina K.F."/>
            <person name="Maclea K.S."/>
        </authorList>
    </citation>
    <scope>NUCLEOTIDE SEQUENCE [LARGE SCALE GENOMIC DNA]</scope>
    <source>
        <strain evidence="9 10">ATCC 49844</strain>
    </source>
</reference>
<proteinExistence type="inferred from homology"/>
<keyword evidence="5" id="KW-0624">Polysaccharide degradation</keyword>
<evidence type="ECO:0000313" key="10">
    <source>
        <dbReference type="Proteomes" id="UP001521150"/>
    </source>
</evidence>
<dbReference type="InterPro" id="IPR013783">
    <property type="entry name" value="Ig-like_fold"/>
</dbReference>
<dbReference type="InterPro" id="IPR050542">
    <property type="entry name" value="Glycosyl_Hydrlase18_Chitinase"/>
</dbReference>
<protein>
    <recommendedName>
        <fullName evidence="2">chitinase</fullName>
        <ecNumber evidence="2">3.2.1.14</ecNumber>
    </recommendedName>
</protein>
<sequence length="571" mass="59384">MVAGAAPAGAANLLTNPGFEAGSTSGWTCQNGTVVSSPVRTGSHALASTATGQDIGRCSQTVSVVPNTTYAVSAWVRGNPVYLGITGGVSTWTAATNYAELKLSFTTGASQTSAELYLHGWYGAGTFNADDISLDGPGGGTPGAPGTPGNPTVGAVTNSSIALSWGAAAGTVTGYRVYEGSVVRATVTGTSTTITGLAVCSTHSYSVAAYNTAGESAKTAQVSGTTTGCPNVGLPKHALIGYLHASFANGSGYLRMADVPDAWDIVNLAFGEPTSVTSGDIRFRQCPVAECPNVESEADFIAGIRAKQAKGKKVLISIGGQNGQVQLTSTGARDAFVNSVSAIIDKYGLDGLDIDFEGHSLYLNAGDTDFRNPTTPVIVNLISALRTLKNRYGSRFVLTMAPETFFVQVGYQFYGGAGGGDNRTGSYLPVIHAMRDALTVLHVQDYNSGPVMGLDNQYHNMGGADFHIAMTDMIKAGFTVARTGHTFPGLREDQIAFGVPAAVSAGNGYTAPAQVQAAVNCLARNQGCGGYTLRGGASPAFRGLMTWSINWDRYYNWEFQNSHEPFLNSLP</sequence>
<dbReference type="InterPro" id="IPR011583">
    <property type="entry name" value="Chitinase_II/V-like_cat"/>
</dbReference>
<dbReference type="InterPro" id="IPR003961">
    <property type="entry name" value="FN3_dom"/>
</dbReference>
<dbReference type="EC" id="3.2.1.14" evidence="2"/>
<accession>A0ABS8ZG97</accession>
<evidence type="ECO:0000313" key="9">
    <source>
        <dbReference type="EMBL" id="MCE7006309.1"/>
    </source>
</evidence>
<dbReference type="GO" id="GO:0016787">
    <property type="term" value="F:hydrolase activity"/>
    <property type="evidence" value="ECO:0007669"/>
    <property type="project" value="UniProtKB-KW"/>
</dbReference>
<gene>
    <name evidence="9" type="ORF">LWC34_26255</name>
</gene>
<keyword evidence="5" id="KW-0119">Carbohydrate metabolism</keyword>
<dbReference type="CDD" id="cd00063">
    <property type="entry name" value="FN3"/>
    <property type="match status" value="1"/>
</dbReference>
<dbReference type="InterPro" id="IPR001579">
    <property type="entry name" value="Glyco_hydro_18_chit_AS"/>
</dbReference>
<dbReference type="PROSITE" id="PS01095">
    <property type="entry name" value="GH18_1"/>
    <property type="match status" value="1"/>
</dbReference>
<dbReference type="Gene3D" id="2.60.120.260">
    <property type="entry name" value="Galactose-binding domain-like"/>
    <property type="match status" value="1"/>
</dbReference>
<evidence type="ECO:0000256" key="5">
    <source>
        <dbReference type="ARBA" id="ARBA00023326"/>
    </source>
</evidence>
<dbReference type="InterPro" id="IPR001223">
    <property type="entry name" value="Glyco_hydro18_cat"/>
</dbReference>
<dbReference type="InterPro" id="IPR008979">
    <property type="entry name" value="Galactose-bd-like_sf"/>
</dbReference>
<keyword evidence="10" id="KW-1185">Reference proteome</keyword>
<dbReference type="SUPFAM" id="SSF51445">
    <property type="entry name" value="(Trans)glycosidases"/>
    <property type="match status" value="1"/>
</dbReference>
<evidence type="ECO:0000256" key="2">
    <source>
        <dbReference type="ARBA" id="ARBA00012729"/>
    </source>
</evidence>
<dbReference type="SMART" id="SM00636">
    <property type="entry name" value="Glyco_18"/>
    <property type="match status" value="1"/>
</dbReference>
<dbReference type="SUPFAM" id="SSF49785">
    <property type="entry name" value="Galactose-binding domain-like"/>
    <property type="match status" value="1"/>
</dbReference>
<evidence type="ECO:0000259" key="7">
    <source>
        <dbReference type="PROSITE" id="PS50853"/>
    </source>
</evidence>
<dbReference type="CDD" id="cd02871">
    <property type="entry name" value="GH18_chitinase_D-like"/>
    <property type="match status" value="1"/>
</dbReference>
<dbReference type="EMBL" id="JAJVCN010000002">
    <property type="protein sequence ID" value="MCE7006309.1"/>
    <property type="molecule type" value="Genomic_DNA"/>
</dbReference>